<reference evidence="4 5" key="1">
    <citation type="submission" date="2017-05" db="EMBL/GenBank/DDBJ databases">
        <title>The Genome Sequence of Candida krusei Ckrusei653.</title>
        <authorList>
            <person name="Cuomo C."/>
            <person name="Forche A."/>
            <person name="Young S."/>
            <person name="Abouelleil A."/>
            <person name="Cao P."/>
            <person name="Chapman S."/>
            <person name="Cusick C."/>
            <person name="Shea T."/>
            <person name="Nusbaum C."/>
            <person name="Birren B."/>
        </authorList>
    </citation>
    <scope>NUCLEOTIDE SEQUENCE [LARGE SCALE GENOMIC DNA]</scope>
    <source>
        <strain evidence="4 5">Ckrusei653</strain>
    </source>
</reference>
<dbReference type="GO" id="GO:0000981">
    <property type="term" value="F:DNA-binding transcription factor activity, RNA polymerase II-specific"/>
    <property type="evidence" value="ECO:0007669"/>
    <property type="project" value="InterPro"/>
</dbReference>
<comment type="caution">
    <text evidence="4">The sequence shown here is derived from an EMBL/GenBank/DDBJ whole genome shotgun (WGS) entry which is preliminary data.</text>
</comment>
<dbReference type="InterPro" id="IPR021858">
    <property type="entry name" value="Fun_TF"/>
</dbReference>
<dbReference type="InterPro" id="IPR001138">
    <property type="entry name" value="Zn2Cys6_DnaBD"/>
</dbReference>
<dbReference type="AlphaFoldDB" id="A0A1Z8JVR4"/>
<evidence type="ECO:0000313" key="4">
    <source>
        <dbReference type="EMBL" id="OUT24674.1"/>
    </source>
</evidence>
<name>A0A1Z8JVR4_PICKU</name>
<proteinExistence type="predicted"/>
<dbReference type="GO" id="GO:0005634">
    <property type="term" value="C:nucleus"/>
    <property type="evidence" value="ECO:0007669"/>
    <property type="project" value="UniProtKB-SubCell"/>
</dbReference>
<sequence length="667" mass="76682">MFNKFRLTTNNKKKFVAANFKRKIKGLTDSENQTLSPKRKRTGCFCCRKRRIKCIGTRPVCENCLKKSYLSVWPDGEESLSHNTEFKLTKVIIDKETLNLNKPNQATTDTCNFRQLEGHSDVSSSIDLNSKVIQKTYYDSTDVFDSVKDAMFRKVLIELNSSVLKSQISRLTTFPVLTNKEVFLFNAFTNGFMTDVSPQFTHAKLQPGAVFIPPGINNAIMQRIFFACGASFLLTETKSLEMKKLSNEQFRLYSDGLTDFIQSCDISGNEEWIILSLLLSYLKLRYVHDNQTTNTLSMISIVEGMKFWILKKRQQSTYELSITSSDDGPEFELHTFSSKLGDNPKVTNPIIPKQSTENEVKFCQIINAFRKKLKGRDPMVARDPDYFIKPSDIVSVDSEIYFAISGEETQKRELLMPYEKTMLDSFIFNYSTMLFTCDKSLVGEIASPFIVYDLIRPYLLHPIYKCVVPWMNHPVVGAALPMFELQAKICWLGLRLPLSTEDSTIVHHIRKTASFYIRPILPARVYTREPVSVQQKLLESCFAAEIMSKAIYIYATKLLYPRMQCDDESIQTAAEQAYQAFQKLSFQSQVHVVLCFAMTVLGSVALSKKHRQFWLLKMDKLKAVSRVRAFESMRVIFQKAWYELDETCRPMGWDVLLDNECLKILLV</sequence>
<dbReference type="GO" id="GO:0008270">
    <property type="term" value="F:zinc ion binding"/>
    <property type="evidence" value="ECO:0007669"/>
    <property type="project" value="InterPro"/>
</dbReference>
<evidence type="ECO:0000259" key="3">
    <source>
        <dbReference type="PROSITE" id="PS50048"/>
    </source>
</evidence>
<accession>A0A1Z8JVR4</accession>
<evidence type="ECO:0000313" key="5">
    <source>
        <dbReference type="Proteomes" id="UP000195871"/>
    </source>
</evidence>
<dbReference type="CDD" id="cd00067">
    <property type="entry name" value="GAL4"/>
    <property type="match status" value="1"/>
</dbReference>
<evidence type="ECO:0000256" key="1">
    <source>
        <dbReference type="ARBA" id="ARBA00004123"/>
    </source>
</evidence>
<evidence type="ECO:0000256" key="2">
    <source>
        <dbReference type="ARBA" id="ARBA00023242"/>
    </source>
</evidence>
<dbReference type="PANTHER" id="PTHR37534">
    <property type="entry name" value="TRANSCRIPTIONAL ACTIVATOR PROTEIN UGA3"/>
    <property type="match status" value="1"/>
</dbReference>
<dbReference type="PROSITE" id="PS50048">
    <property type="entry name" value="ZN2_CY6_FUNGAL_2"/>
    <property type="match status" value="1"/>
</dbReference>
<dbReference type="PANTHER" id="PTHR37534:SF46">
    <property type="entry name" value="ZN(II)2CYS6 TRANSCRIPTION FACTOR (EUROFUNG)"/>
    <property type="match status" value="1"/>
</dbReference>
<dbReference type="Gene3D" id="4.10.240.10">
    <property type="entry name" value="Zn(2)-C6 fungal-type DNA-binding domain"/>
    <property type="match status" value="1"/>
</dbReference>
<dbReference type="InterPro" id="IPR036864">
    <property type="entry name" value="Zn2-C6_fun-type_DNA-bd_sf"/>
</dbReference>
<protein>
    <recommendedName>
        <fullName evidence="3">Zn(2)-C6 fungal-type domain-containing protein</fullName>
    </recommendedName>
</protein>
<dbReference type="Pfam" id="PF11951">
    <property type="entry name" value="Fungal_trans_2"/>
    <property type="match status" value="1"/>
</dbReference>
<comment type="subcellular location">
    <subcellularLocation>
        <location evidence="1">Nucleus</location>
    </subcellularLocation>
</comment>
<keyword evidence="2" id="KW-0539">Nucleus</keyword>
<feature type="domain" description="Zn(2)-C6 fungal-type" evidence="3">
    <location>
        <begin position="43"/>
        <end position="73"/>
    </location>
</feature>
<organism evidence="4 5">
    <name type="scientific">Pichia kudriavzevii</name>
    <name type="common">Yeast</name>
    <name type="synonym">Issatchenkia orientalis</name>
    <dbReference type="NCBI Taxonomy" id="4909"/>
    <lineage>
        <taxon>Eukaryota</taxon>
        <taxon>Fungi</taxon>
        <taxon>Dikarya</taxon>
        <taxon>Ascomycota</taxon>
        <taxon>Saccharomycotina</taxon>
        <taxon>Pichiomycetes</taxon>
        <taxon>Pichiales</taxon>
        <taxon>Pichiaceae</taxon>
        <taxon>Pichia</taxon>
    </lineage>
</organism>
<dbReference type="VEuPathDB" id="FungiDB:C5L36_0C10440"/>
<dbReference type="SUPFAM" id="SSF57701">
    <property type="entry name" value="Zn2/Cys6 DNA-binding domain"/>
    <property type="match status" value="1"/>
</dbReference>
<dbReference type="Proteomes" id="UP000195871">
    <property type="component" value="Unassembled WGS sequence"/>
</dbReference>
<dbReference type="EMBL" id="NHMM01000001">
    <property type="protein sequence ID" value="OUT24674.1"/>
    <property type="molecule type" value="Genomic_DNA"/>
</dbReference>
<dbReference type="SMART" id="SM00066">
    <property type="entry name" value="GAL4"/>
    <property type="match status" value="1"/>
</dbReference>
<gene>
    <name evidence="4" type="ORF">CAS74_001064</name>
</gene>